<feature type="domain" description="Ig-like" evidence="13">
    <location>
        <begin position="229"/>
        <end position="325"/>
    </location>
</feature>
<dbReference type="PANTHER" id="PTHR25466">
    <property type="entry name" value="T-LYMPHOCYTE ACTIVATION ANTIGEN"/>
    <property type="match status" value="1"/>
</dbReference>
<organism evidence="14 15">
    <name type="scientific">Triplophysa rosa</name>
    <name type="common">Cave loach</name>
    <dbReference type="NCBI Taxonomy" id="992332"/>
    <lineage>
        <taxon>Eukaryota</taxon>
        <taxon>Metazoa</taxon>
        <taxon>Chordata</taxon>
        <taxon>Craniata</taxon>
        <taxon>Vertebrata</taxon>
        <taxon>Euteleostomi</taxon>
        <taxon>Actinopterygii</taxon>
        <taxon>Neopterygii</taxon>
        <taxon>Teleostei</taxon>
        <taxon>Ostariophysi</taxon>
        <taxon>Cypriniformes</taxon>
        <taxon>Nemacheilidae</taxon>
        <taxon>Triplophysa</taxon>
    </lineage>
</organism>
<evidence type="ECO:0000256" key="9">
    <source>
        <dbReference type="ARBA" id="ARBA00023180"/>
    </source>
</evidence>
<accession>A0A9W7WBC4</accession>
<dbReference type="InterPro" id="IPR013783">
    <property type="entry name" value="Ig-like_fold"/>
</dbReference>
<evidence type="ECO:0000256" key="3">
    <source>
        <dbReference type="ARBA" id="ARBA00022692"/>
    </source>
</evidence>
<keyword evidence="10" id="KW-0393">Immunoglobulin domain</keyword>
<evidence type="ECO:0000256" key="8">
    <source>
        <dbReference type="ARBA" id="ARBA00023170"/>
    </source>
</evidence>
<keyword evidence="2" id="KW-1003">Cell membrane</keyword>
<dbReference type="PANTHER" id="PTHR25466:SF14">
    <property type="entry name" value="BUTYROPHILIN SUBFAMILY 2 MEMBER A2-LIKE-RELATED"/>
    <property type="match status" value="1"/>
</dbReference>
<keyword evidence="4 12" id="KW-0732">Signal</keyword>
<dbReference type="SUPFAM" id="SSF48726">
    <property type="entry name" value="Immunoglobulin"/>
    <property type="match status" value="3"/>
</dbReference>
<dbReference type="GO" id="GO:0007166">
    <property type="term" value="P:cell surface receptor signaling pathway"/>
    <property type="evidence" value="ECO:0007669"/>
    <property type="project" value="TreeGrafter"/>
</dbReference>
<dbReference type="SMART" id="SM00406">
    <property type="entry name" value="IGv"/>
    <property type="match status" value="1"/>
</dbReference>
<name>A0A9W7WBC4_TRIRA</name>
<dbReference type="EMBL" id="JAFHDT010000023">
    <property type="protein sequence ID" value="KAI7792589.1"/>
    <property type="molecule type" value="Genomic_DNA"/>
</dbReference>
<evidence type="ECO:0000256" key="11">
    <source>
        <dbReference type="SAM" id="Phobius"/>
    </source>
</evidence>
<evidence type="ECO:0000256" key="4">
    <source>
        <dbReference type="ARBA" id="ARBA00022729"/>
    </source>
</evidence>
<dbReference type="InterPro" id="IPR051713">
    <property type="entry name" value="T-cell_Activation_Regulation"/>
</dbReference>
<keyword evidence="3 11" id="KW-0812">Transmembrane</keyword>
<dbReference type="Proteomes" id="UP001059041">
    <property type="component" value="Linkage Group LG23"/>
</dbReference>
<feature type="domain" description="Ig-like" evidence="13">
    <location>
        <begin position="26"/>
        <end position="123"/>
    </location>
</feature>
<dbReference type="GO" id="GO:0042130">
    <property type="term" value="P:negative regulation of T cell proliferation"/>
    <property type="evidence" value="ECO:0007669"/>
    <property type="project" value="TreeGrafter"/>
</dbReference>
<dbReference type="InterPro" id="IPR003599">
    <property type="entry name" value="Ig_sub"/>
</dbReference>
<proteinExistence type="predicted"/>
<dbReference type="GO" id="GO:0071222">
    <property type="term" value="P:cellular response to lipopolysaccharide"/>
    <property type="evidence" value="ECO:0007669"/>
    <property type="project" value="TreeGrafter"/>
</dbReference>
<protein>
    <submittedName>
        <fullName evidence="14">HERV-H LTR-associating protein 2</fullName>
    </submittedName>
</protein>
<keyword evidence="8" id="KW-0675">Receptor</keyword>
<evidence type="ECO:0000256" key="12">
    <source>
        <dbReference type="SAM" id="SignalP"/>
    </source>
</evidence>
<dbReference type="AlphaFoldDB" id="A0A9W7WBC4"/>
<dbReference type="Gene3D" id="2.60.40.10">
    <property type="entry name" value="Immunoglobulins"/>
    <property type="match status" value="3"/>
</dbReference>
<dbReference type="GO" id="GO:0009897">
    <property type="term" value="C:external side of plasma membrane"/>
    <property type="evidence" value="ECO:0007669"/>
    <property type="project" value="TreeGrafter"/>
</dbReference>
<dbReference type="InterPro" id="IPR007110">
    <property type="entry name" value="Ig-like_dom"/>
</dbReference>
<comment type="subcellular location">
    <subcellularLocation>
        <location evidence="1">Cell membrane</location>
        <topology evidence="1">Single-pass type I membrane protein</topology>
    </subcellularLocation>
</comment>
<dbReference type="GO" id="GO:0042102">
    <property type="term" value="P:positive regulation of T cell proliferation"/>
    <property type="evidence" value="ECO:0007669"/>
    <property type="project" value="TreeGrafter"/>
</dbReference>
<evidence type="ECO:0000256" key="10">
    <source>
        <dbReference type="ARBA" id="ARBA00023319"/>
    </source>
</evidence>
<keyword evidence="6 11" id="KW-0472">Membrane</keyword>
<dbReference type="InterPro" id="IPR013106">
    <property type="entry name" value="Ig_V-set"/>
</dbReference>
<comment type="caution">
    <text evidence="14">The sequence shown here is derived from an EMBL/GenBank/DDBJ whole genome shotgun (WGS) entry which is preliminary data.</text>
</comment>
<sequence length="387" mass="44074">MLHFLKVMHLIFFYLFFIRKYNTVNVQVTCTFSEDCVLPCLFEPVGAEIIYWFRQNVLLHTFKQGSGFLDQPDKRYTGRTSLSNDTIPFGNASLHIPKSGPQDRGRYRCLVTSSQETREHSITVKVKAPIESVNMETSWLSGYEEVKCSARDVYPAPRVTLFTEPPVLPDGLQTDTRKTADKQGLYTVESKIRKLEDQANLTYICLVQSFYGSQIWRTSLQEKEMYSVEGKDFIIPCVAPWILDNFTLTWSFTKEHKSSVIYTYDSITHLGFSVWEERIRLVPPSGQRGNGSLQLHNPMRMEHTGIYTCVLSSFQTKHVVHARVNIIPMTAKRLPKSYPQWTTAAIITGLTVTAAVVVIAIVKCKDANSGDPSETICLSEETEKRQT</sequence>
<evidence type="ECO:0000256" key="5">
    <source>
        <dbReference type="ARBA" id="ARBA00022989"/>
    </source>
</evidence>
<evidence type="ECO:0000256" key="2">
    <source>
        <dbReference type="ARBA" id="ARBA00022475"/>
    </source>
</evidence>
<gene>
    <name evidence="14" type="ORF">IRJ41_018971</name>
</gene>
<feature type="signal peptide" evidence="12">
    <location>
        <begin position="1"/>
        <end position="23"/>
    </location>
</feature>
<dbReference type="GO" id="GO:0006955">
    <property type="term" value="P:immune response"/>
    <property type="evidence" value="ECO:0007669"/>
    <property type="project" value="TreeGrafter"/>
</dbReference>
<reference evidence="14" key="1">
    <citation type="submission" date="2021-02" db="EMBL/GenBank/DDBJ databases">
        <title>Comparative genomics reveals that relaxation of natural selection precedes convergent phenotypic evolution of cavefish.</title>
        <authorList>
            <person name="Peng Z."/>
        </authorList>
    </citation>
    <scope>NUCLEOTIDE SEQUENCE</scope>
    <source>
        <tissue evidence="14">Muscle</tissue>
    </source>
</reference>
<evidence type="ECO:0000256" key="6">
    <source>
        <dbReference type="ARBA" id="ARBA00023136"/>
    </source>
</evidence>
<dbReference type="PROSITE" id="PS50835">
    <property type="entry name" value="IG_LIKE"/>
    <property type="match status" value="2"/>
</dbReference>
<keyword evidence="9" id="KW-0325">Glycoprotein</keyword>
<keyword evidence="7" id="KW-1015">Disulfide bond</keyword>
<feature type="chain" id="PRO_5040887398" evidence="12">
    <location>
        <begin position="24"/>
        <end position="387"/>
    </location>
</feature>
<evidence type="ECO:0000256" key="7">
    <source>
        <dbReference type="ARBA" id="ARBA00023157"/>
    </source>
</evidence>
<dbReference type="InterPro" id="IPR036179">
    <property type="entry name" value="Ig-like_dom_sf"/>
</dbReference>
<evidence type="ECO:0000256" key="1">
    <source>
        <dbReference type="ARBA" id="ARBA00004251"/>
    </source>
</evidence>
<feature type="transmembrane region" description="Helical" evidence="11">
    <location>
        <begin position="341"/>
        <end position="362"/>
    </location>
</feature>
<dbReference type="GO" id="GO:0031295">
    <property type="term" value="P:T cell costimulation"/>
    <property type="evidence" value="ECO:0007669"/>
    <property type="project" value="TreeGrafter"/>
</dbReference>
<keyword evidence="15" id="KW-1185">Reference proteome</keyword>
<dbReference type="SMART" id="SM00409">
    <property type="entry name" value="IG"/>
    <property type="match status" value="2"/>
</dbReference>
<keyword evidence="5 11" id="KW-1133">Transmembrane helix</keyword>
<evidence type="ECO:0000259" key="13">
    <source>
        <dbReference type="PROSITE" id="PS50835"/>
    </source>
</evidence>
<evidence type="ECO:0000313" key="14">
    <source>
        <dbReference type="EMBL" id="KAI7792589.1"/>
    </source>
</evidence>
<dbReference type="Pfam" id="PF07686">
    <property type="entry name" value="V-set"/>
    <property type="match status" value="2"/>
</dbReference>
<evidence type="ECO:0000313" key="15">
    <source>
        <dbReference type="Proteomes" id="UP001059041"/>
    </source>
</evidence>